<dbReference type="AlphaFoldDB" id="A0A9P4YWC6"/>
<feature type="transmembrane region" description="Helical" evidence="8">
    <location>
        <begin position="80"/>
        <end position="101"/>
    </location>
</feature>
<evidence type="ECO:0000256" key="7">
    <source>
        <dbReference type="ARBA" id="ARBA00023136"/>
    </source>
</evidence>
<dbReference type="GO" id="GO:0005789">
    <property type="term" value="C:endoplasmic reticulum membrane"/>
    <property type="evidence" value="ECO:0007669"/>
    <property type="project" value="UniProtKB-SubCell"/>
</dbReference>
<keyword evidence="9" id="KW-0808">Transferase</keyword>
<evidence type="ECO:0000256" key="4">
    <source>
        <dbReference type="ARBA" id="ARBA00022692"/>
    </source>
</evidence>
<evidence type="ECO:0000313" key="9">
    <source>
        <dbReference type="EMBL" id="KAF4124313.1"/>
    </source>
</evidence>
<evidence type="ECO:0000256" key="2">
    <source>
        <dbReference type="ARBA" id="ARBA00004687"/>
    </source>
</evidence>
<dbReference type="OrthoDB" id="17366at2759"/>
<keyword evidence="6 8" id="KW-1133">Transmembrane helix</keyword>
<gene>
    <name evidence="9" type="ORF">GMORB2_4979</name>
</gene>
<name>A0A9P4YWC6_9HYPO</name>
<keyword evidence="7 8" id="KW-0472">Membrane</keyword>
<keyword evidence="3" id="KW-0337">GPI-anchor biosynthesis</keyword>
<dbReference type="GO" id="GO:0006506">
    <property type="term" value="P:GPI anchor biosynthetic process"/>
    <property type="evidence" value="ECO:0007669"/>
    <property type="project" value="UniProtKB-KW"/>
</dbReference>
<keyword evidence="4 8" id="KW-0812">Transmembrane</keyword>
<dbReference type="InterPro" id="IPR009580">
    <property type="entry name" value="GPI_biosynthesis_protein_Pig-F"/>
</dbReference>
<dbReference type="GeneID" id="55971207"/>
<reference evidence="9" key="1">
    <citation type="submission" date="2020-03" db="EMBL/GenBank/DDBJ databases">
        <title>Site-based positive gene gene selection in Geosmithia morbida across the United States reveals a broad range of putative effectors and factors for local host and environmental adapation.</title>
        <authorList>
            <person name="Onufrak A."/>
            <person name="Murdoch R.W."/>
            <person name="Gazis R."/>
            <person name="Huff M."/>
            <person name="Staton M."/>
            <person name="Klingeman W."/>
            <person name="Hadziabdic D."/>
        </authorList>
    </citation>
    <scope>NUCLEOTIDE SEQUENCE</scope>
    <source>
        <strain evidence="9">1262</strain>
    </source>
</reference>
<comment type="caution">
    <text evidence="9">The sequence shown here is derived from an EMBL/GenBank/DDBJ whole genome shotgun (WGS) entry which is preliminary data.</text>
</comment>
<keyword evidence="5" id="KW-0256">Endoplasmic reticulum</keyword>
<evidence type="ECO:0000256" key="3">
    <source>
        <dbReference type="ARBA" id="ARBA00022502"/>
    </source>
</evidence>
<feature type="transmembrane region" description="Helical" evidence="8">
    <location>
        <begin position="113"/>
        <end position="136"/>
    </location>
</feature>
<accession>A0A9P4YWC6</accession>
<dbReference type="EMBL" id="JAANYQ010000004">
    <property type="protein sequence ID" value="KAF4124313.1"/>
    <property type="molecule type" value="Genomic_DNA"/>
</dbReference>
<dbReference type="GO" id="GO:0016740">
    <property type="term" value="F:transferase activity"/>
    <property type="evidence" value="ECO:0007669"/>
    <property type="project" value="UniProtKB-KW"/>
</dbReference>
<evidence type="ECO:0000256" key="6">
    <source>
        <dbReference type="ARBA" id="ARBA00022989"/>
    </source>
</evidence>
<dbReference type="Proteomes" id="UP000749293">
    <property type="component" value="Unassembled WGS sequence"/>
</dbReference>
<feature type="transmembrane region" description="Helical" evidence="8">
    <location>
        <begin position="156"/>
        <end position="175"/>
    </location>
</feature>
<organism evidence="9 10">
    <name type="scientific">Geosmithia morbida</name>
    <dbReference type="NCBI Taxonomy" id="1094350"/>
    <lineage>
        <taxon>Eukaryota</taxon>
        <taxon>Fungi</taxon>
        <taxon>Dikarya</taxon>
        <taxon>Ascomycota</taxon>
        <taxon>Pezizomycotina</taxon>
        <taxon>Sordariomycetes</taxon>
        <taxon>Hypocreomycetidae</taxon>
        <taxon>Hypocreales</taxon>
        <taxon>Bionectriaceae</taxon>
        <taxon>Geosmithia</taxon>
    </lineage>
</organism>
<evidence type="ECO:0000256" key="1">
    <source>
        <dbReference type="ARBA" id="ARBA00004477"/>
    </source>
</evidence>
<comment type="pathway">
    <text evidence="2">Glycolipid biosynthesis; glycosylphosphatidylinositol-anchor biosynthesis.</text>
</comment>
<evidence type="ECO:0000313" key="10">
    <source>
        <dbReference type="Proteomes" id="UP000749293"/>
    </source>
</evidence>
<dbReference type="RefSeq" id="XP_035322965.1">
    <property type="nucleotide sequence ID" value="XM_035466953.1"/>
</dbReference>
<proteinExistence type="predicted"/>
<sequence>MPSSAADKTAAVQAATESKASPATQALQPISTVDSPASRAVGWLRPAILVGGCLARLPALVEDPTSALQTALPAVAAVQVVYAVMGSSLLCAAHMATLGIFPVFYTRGLDGQALLAVAGAYAPLDDVFGGLLGAALGSWLGAVPIPLDWDRPWQTWPVTIVVGMYIGNAVLGSLLGGPLHGKRLVGSGDGVDEEEQ</sequence>
<dbReference type="Pfam" id="PF06699">
    <property type="entry name" value="PIG-F"/>
    <property type="match status" value="1"/>
</dbReference>
<comment type="subcellular location">
    <subcellularLocation>
        <location evidence="1">Endoplasmic reticulum membrane</location>
        <topology evidence="1">Multi-pass membrane protein</topology>
    </subcellularLocation>
</comment>
<keyword evidence="10" id="KW-1185">Reference proteome</keyword>
<protein>
    <submittedName>
        <fullName evidence="9">GPI ethanolamine phosphate transferase 2/3 subunit F</fullName>
    </submittedName>
</protein>
<evidence type="ECO:0000256" key="5">
    <source>
        <dbReference type="ARBA" id="ARBA00022824"/>
    </source>
</evidence>
<evidence type="ECO:0000256" key="8">
    <source>
        <dbReference type="SAM" id="Phobius"/>
    </source>
</evidence>